<dbReference type="EMBL" id="JACHMM010000001">
    <property type="protein sequence ID" value="MBB5790206.1"/>
    <property type="molecule type" value="Genomic_DNA"/>
</dbReference>
<keyword evidence="4 7" id="KW-0378">Hydrolase</keyword>
<evidence type="ECO:0000259" key="6">
    <source>
        <dbReference type="SMART" id="SM00849"/>
    </source>
</evidence>
<evidence type="ECO:0000256" key="4">
    <source>
        <dbReference type="ARBA" id="ARBA00022801"/>
    </source>
</evidence>
<evidence type="ECO:0000313" key="7">
    <source>
        <dbReference type="EMBL" id="MBB5790206.1"/>
    </source>
</evidence>
<sequence length="263" mass="28035">MPTSDATLDEGLYQVVFAAKSAPLAQCLLRGADPTPVDFTYAFWVLVRPAGVVLVDTGFGEDVARRRGIGYRRRPVDALAALGVGAADVSDVILTHLHFDHAGGLRDFPRARIHLQRADLAFYTGPAMRFPLCASAVEKDDLAALAEADEQGRLHLLDGAGVLFDGVTVHDVGGHTPGSQIVDVTAPRGRVVLASDVAHLYDNLEKRVPFPVLHDLPSCCEAFETVDRLAAEGAVVVPGHDGRVMGRHRTVPGADPGELVRLG</sequence>
<dbReference type="CDD" id="cd07729">
    <property type="entry name" value="AHL_lactonase_MBL-fold"/>
    <property type="match status" value="1"/>
</dbReference>
<dbReference type="RefSeq" id="WP_184826097.1">
    <property type="nucleotide sequence ID" value="NZ_JACHMM010000001.1"/>
</dbReference>
<dbReference type="PANTHER" id="PTHR42978">
    <property type="entry name" value="QUORUM-QUENCHING LACTONASE YTNP-RELATED-RELATED"/>
    <property type="match status" value="1"/>
</dbReference>
<evidence type="ECO:0000256" key="5">
    <source>
        <dbReference type="ARBA" id="ARBA00022833"/>
    </source>
</evidence>
<gene>
    <name evidence="7" type="ORF">HD601_004781</name>
</gene>
<dbReference type="GO" id="GO:0016787">
    <property type="term" value="F:hydrolase activity"/>
    <property type="evidence" value="ECO:0007669"/>
    <property type="project" value="UniProtKB-KW"/>
</dbReference>
<dbReference type="Proteomes" id="UP000542813">
    <property type="component" value="Unassembled WGS sequence"/>
</dbReference>
<dbReference type="InterPro" id="IPR051013">
    <property type="entry name" value="MBL_superfamily_lactonases"/>
</dbReference>
<dbReference type="SUPFAM" id="SSF56281">
    <property type="entry name" value="Metallo-hydrolase/oxidoreductase"/>
    <property type="match status" value="1"/>
</dbReference>
<dbReference type="SMART" id="SM00849">
    <property type="entry name" value="Lactamase_B"/>
    <property type="match status" value="1"/>
</dbReference>
<dbReference type="Pfam" id="PF00753">
    <property type="entry name" value="Lactamase_B"/>
    <property type="match status" value="1"/>
</dbReference>
<dbReference type="InterPro" id="IPR036866">
    <property type="entry name" value="RibonucZ/Hydroxyglut_hydro"/>
</dbReference>
<name>A0A7W9GV31_9ACTN</name>
<dbReference type="AlphaFoldDB" id="A0A7W9GV31"/>
<keyword evidence="8" id="KW-1185">Reference proteome</keyword>
<comment type="cofactor">
    <cofactor evidence="1">
        <name>Zn(2+)</name>
        <dbReference type="ChEBI" id="CHEBI:29105"/>
    </cofactor>
</comment>
<keyword evidence="3" id="KW-0479">Metal-binding</keyword>
<feature type="domain" description="Metallo-beta-lactamase" evidence="6">
    <location>
        <begin position="40"/>
        <end position="240"/>
    </location>
</feature>
<reference evidence="7 8" key="1">
    <citation type="submission" date="2020-08" db="EMBL/GenBank/DDBJ databases">
        <title>Sequencing the genomes of 1000 actinobacteria strains.</title>
        <authorList>
            <person name="Klenk H.-P."/>
        </authorList>
    </citation>
    <scope>NUCLEOTIDE SEQUENCE [LARGE SCALE GENOMIC DNA]</scope>
    <source>
        <strain evidence="7 8">DSM 102122</strain>
    </source>
</reference>
<evidence type="ECO:0000256" key="3">
    <source>
        <dbReference type="ARBA" id="ARBA00022723"/>
    </source>
</evidence>
<protein>
    <submittedName>
        <fullName evidence="7">Glyoxylase-like metal-dependent hydrolase (Beta-lactamase superfamily II)</fullName>
    </submittedName>
</protein>
<comment type="similarity">
    <text evidence="2">Belongs to the metallo-beta-lactamase superfamily.</text>
</comment>
<comment type="caution">
    <text evidence="7">The sequence shown here is derived from an EMBL/GenBank/DDBJ whole genome shotgun (WGS) entry which is preliminary data.</text>
</comment>
<dbReference type="Gene3D" id="3.60.15.10">
    <property type="entry name" value="Ribonuclease Z/Hydroxyacylglutathione hydrolase-like"/>
    <property type="match status" value="1"/>
</dbReference>
<dbReference type="PANTHER" id="PTHR42978:SF7">
    <property type="entry name" value="METALLO-HYDROLASE RV2300C-RELATED"/>
    <property type="match status" value="1"/>
</dbReference>
<dbReference type="GO" id="GO:0046872">
    <property type="term" value="F:metal ion binding"/>
    <property type="evidence" value="ECO:0007669"/>
    <property type="project" value="UniProtKB-KW"/>
</dbReference>
<keyword evidence="5" id="KW-0862">Zinc</keyword>
<evidence type="ECO:0000313" key="8">
    <source>
        <dbReference type="Proteomes" id="UP000542813"/>
    </source>
</evidence>
<organism evidence="7 8">
    <name type="scientific">Jiangella mangrovi</name>
    <dbReference type="NCBI Taxonomy" id="1524084"/>
    <lineage>
        <taxon>Bacteria</taxon>
        <taxon>Bacillati</taxon>
        <taxon>Actinomycetota</taxon>
        <taxon>Actinomycetes</taxon>
        <taxon>Jiangellales</taxon>
        <taxon>Jiangellaceae</taxon>
        <taxon>Jiangella</taxon>
    </lineage>
</organism>
<dbReference type="InterPro" id="IPR001279">
    <property type="entry name" value="Metallo-B-lactamas"/>
</dbReference>
<evidence type="ECO:0000256" key="1">
    <source>
        <dbReference type="ARBA" id="ARBA00001947"/>
    </source>
</evidence>
<accession>A0A7W9GV31</accession>
<proteinExistence type="inferred from homology"/>
<evidence type="ECO:0000256" key="2">
    <source>
        <dbReference type="ARBA" id="ARBA00007749"/>
    </source>
</evidence>